<evidence type="ECO:0000259" key="1">
    <source>
        <dbReference type="PROSITE" id="PS50011"/>
    </source>
</evidence>
<dbReference type="PROSITE" id="PS50011">
    <property type="entry name" value="PROTEIN_KINASE_DOM"/>
    <property type="match status" value="1"/>
</dbReference>
<dbReference type="AlphaFoldDB" id="A0A7W7Q4L3"/>
<dbReference type="InterPro" id="IPR011009">
    <property type="entry name" value="Kinase-like_dom_sf"/>
</dbReference>
<reference evidence="2 3" key="1">
    <citation type="submission" date="2020-08" db="EMBL/GenBank/DDBJ databases">
        <title>Genomic Encyclopedia of Type Strains, Phase III (KMG-III): the genomes of soil and plant-associated and newly described type strains.</title>
        <authorList>
            <person name="Whitman W."/>
        </authorList>
    </citation>
    <scope>NUCLEOTIDE SEQUENCE [LARGE SCALE GENOMIC DNA]</scope>
    <source>
        <strain evidence="2 3">CECT 8960</strain>
    </source>
</reference>
<evidence type="ECO:0000313" key="2">
    <source>
        <dbReference type="EMBL" id="MBB4906992.1"/>
    </source>
</evidence>
<accession>A0A7W7Q4L3</accession>
<sequence>MATRLADSYRLLHPAWGDRYGMTHIAAGPRGVPVAVRVLTSRPRVRRADVDLLTAVRHPNLATVRDVLVDDRVAIAADAVLGRTLRRARLTADELVRVADGVAAGLTALHEQGVRHRTLSPSTVVLDHRGEVVLTDVAVGHLLDLPGSAAEDWQALADLLSTVWRNAHGRWRRPPPELRDVWADTMARARDMG</sequence>
<dbReference type="RefSeq" id="WP_184811126.1">
    <property type="nucleotide sequence ID" value="NZ_JACHJQ010000003.1"/>
</dbReference>
<organism evidence="2 3">
    <name type="scientific">Actinophytocola algeriensis</name>
    <dbReference type="NCBI Taxonomy" id="1768010"/>
    <lineage>
        <taxon>Bacteria</taxon>
        <taxon>Bacillati</taxon>
        <taxon>Actinomycetota</taxon>
        <taxon>Actinomycetes</taxon>
        <taxon>Pseudonocardiales</taxon>
        <taxon>Pseudonocardiaceae</taxon>
    </lineage>
</organism>
<protein>
    <submittedName>
        <fullName evidence="2">Serine/threonine protein kinase</fullName>
    </submittedName>
</protein>
<gene>
    <name evidence="2" type="ORF">FHR82_003212</name>
</gene>
<comment type="caution">
    <text evidence="2">The sequence shown here is derived from an EMBL/GenBank/DDBJ whole genome shotgun (WGS) entry which is preliminary data.</text>
</comment>
<dbReference type="GO" id="GO:0005524">
    <property type="term" value="F:ATP binding"/>
    <property type="evidence" value="ECO:0007669"/>
    <property type="project" value="InterPro"/>
</dbReference>
<feature type="domain" description="Protein kinase" evidence="1">
    <location>
        <begin position="9"/>
        <end position="193"/>
    </location>
</feature>
<dbReference type="InterPro" id="IPR000719">
    <property type="entry name" value="Prot_kinase_dom"/>
</dbReference>
<dbReference type="GO" id="GO:0004674">
    <property type="term" value="F:protein serine/threonine kinase activity"/>
    <property type="evidence" value="ECO:0007669"/>
    <property type="project" value="UniProtKB-KW"/>
</dbReference>
<dbReference type="InterPro" id="IPR001245">
    <property type="entry name" value="Ser-Thr/Tyr_kinase_cat_dom"/>
</dbReference>
<dbReference type="Proteomes" id="UP000520767">
    <property type="component" value="Unassembled WGS sequence"/>
</dbReference>
<dbReference type="SUPFAM" id="SSF56112">
    <property type="entry name" value="Protein kinase-like (PK-like)"/>
    <property type="match status" value="1"/>
</dbReference>
<dbReference type="Pfam" id="PF07714">
    <property type="entry name" value="PK_Tyr_Ser-Thr"/>
    <property type="match status" value="1"/>
</dbReference>
<dbReference type="Gene3D" id="1.10.510.10">
    <property type="entry name" value="Transferase(Phosphotransferase) domain 1"/>
    <property type="match status" value="1"/>
</dbReference>
<keyword evidence="2" id="KW-0723">Serine/threonine-protein kinase</keyword>
<evidence type="ECO:0000313" key="3">
    <source>
        <dbReference type="Proteomes" id="UP000520767"/>
    </source>
</evidence>
<dbReference type="EMBL" id="JACHJQ010000003">
    <property type="protein sequence ID" value="MBB4906992.1"/>
    <property type="molecule type" value="Genomic_DNA"/>
</dbReference>
<proteinExistence type="predicted"/>
<name>A0A7W7Q4L3_9PSEU</name>
<keyword evidence="3" id="KW-1185">Reference proteome</keyword>
<keyword evidence="2" id="KW-0808">Transferase</keyword>
<keyword evidence="2" id="KW-0418">Kinase</keyword>